<evidence type="ECO:0000313" key="1">
    <source>
        <dbReference type="EMBL" id="PNT05378.1"/>
    </source>
</evidence>
<sequence length="69" mass="8191">MQPYTATSKPSSLMIRNQSKHLLFHCKLTNSHRSHNFEKRIAIYSNLRKELQKKKGLKKKKQARWDHGS</sequence>
<dbReference type="InParanoid" id="U5FVN7"/>
<dbReference type="Proteomes" id="UP000006729">
    <property type="component" value="Chromosome 14"/>
</dbReference>
<dbReference type="EMBL" id="CM009303">
    <property type="protein sequence ID" value="PNT05378.1"/>
    <property type="molecule type" value="Genomic_DNA"/>
</dbReference>
<accession>U5FVN7</accession>
<dbReference type="HOGENOM" id="CLU_2780547_0_0_1"/>
<organism evidence="1 2">
    <name type="scientific">Populus trichocarpa</name>
    <name type="common">Western balsam poplar</name>
    <name type="synonym">Populus balsamifera subsp. trichocarpa</name>
    <dbReference type="NCBI Taxonomy" id="3694"/>
    <lineage>
        <taxon>Eukaryota</taxon>
        <taxon>Viridiplantae</taxon>
        <taxon>Streptophyta</taxon>
        <taxon>Embryophyta</taxon>
        <taxon>Tracheophyta</taxon>
        <taxon>Spermatophyta</taxon>
        <taxon>Magnoliopsida</taxon>
        <taxon>eudicotyledons</taxon>
        <taxon>Gunneridae</taxon>
        <taxon>Pentapetalae</taxon>
        <taxon>rosids</taxon>
        <taxon>fabids</taxon>
        <taxon>Malpighiales</taxon>
        <taxon>Salicaceae</taxon>
        <taxon>Saliceae</taxon>
        <taxon>Populus</taxon>
    </lineage>
</organism>
<keyword evidence="2" id="KW-1185">Reference proteome</keyword>
<gene>
    <name evidence="1" type="ORF">POPTR_014G169700</name>
</gene>
<name>U5FVN7_POPTR</name>
<evidence type="ECO:0000313" key="2">
    <source>
        <dbReference type="Proteomes" id="UP000006729"/>
    </source>
</evidence>
<proteinExistence type="predicted"/>
<dbReference type="AlphaFoldDB" id="U5FVN7"/>
<reference evidence="1 2" key="1">
    <citation type="journal article" date="2006" name="Science">
        <title>The genome of black cottonwood, Populus trichocarpa (Torr. &amp; Gray).</title>
        <authorList>
            <person name="Tuskan G.A."/>
            <person name="Difazio S."/>
            <person name="Jansson S."/>
            <person name="Bohlmann J."/>
            <person name="Grigoriev I."/>
            <person name="Hellsten U."/>
            <person name="Putnam N."/>
            <person name="Ralph S."/>
            <person name="Rombauts S."/>
            <person name="Salamov A."/>
            <person name="Schein J."/>
            <person name="Sterck L."/>
            <person name="Aerts A."/>
            <person name="Bhalerao R.R."/>
            <person name="Bhalerao R.P."/>
            <person name="Blaudez D."/>
            <person name="Boerjan W."/>
            <person name="Brun A."/>
            <person name="Brunner A."/>
            <person name="Busov V."/>
            <person name="Campbell M."/>
            <person name="Carlson J."/>
            <person name="Chalot M."/>
            <person name="Chapman J."/>
            <person name="Chen G.L."/>
            <person name="Cooper D."/>
            <person name="Coutinho P.M."/>
            <person name="Couturier J."/>
            <person name="Covert S."/>
            <person name="Cronk Q."/>
            <person name="Cunningham R."/>
            <person name="Davis J."/>
            <person name="Degroeve S."/>
            <person name="Dejardin A."/>
            <person name="Depamphilis C."/>
            <person name="Detter J."/>
            <person name="Dirks B."/>
            <person name="Dubchak I."/>
            <person name="Duplessis S."/>
            <person name="Ehlting J."/>
            <person name="Ellis B."/>
            <person name="Gendler K."/>
            <person name="Goodstein D."/>
            <person name="Gribskov M."/>
            <person name="Grimwood J."/>
            <person name="Groover A."/>
            <person name="Gunter L."/>
            <person name="Hamberger B."/>
            <person name="Heinze B."/>
            <person name="Helariutta Y."/>
            <person name="Henrissat B."/>
            <person name="Holligan D."/>
            <person name="Holt R."/>
            <person name="Huang W."/>
            <person name="Islam-Faridi N."/>
            <person name="Jones S."/>
            <person name="Jones-Rhoades M."/>
            <person name="Jorgensen R."/>
            <person name="Joshi C."/>
            <person name="Kangasjarvi J."/>
            <person name="Karlsson J."/>
            <person name="Kelleher C."/>
            <person name="Kirkpatrick R."/>
            <person name="Kirst M."/>
            <person name="Kohler A."/>
            <person name="Kalluri U."/>
            <person name="Larimer F."/>
            <person name="Leebens-Mack J."/>
            <person name="Leple J.C."/>
            <person name="Locascio P."/>
            <person name="Lou Y."/>
            <person name="Lucas S."/>
            <person name="Martin F."/>
            <person name="Montanini B."/>
            <person name="Napoli C."/>
            <person name="Nelson D.R."/>
            <person name="Nelson C."/>
            <person name="Nieminen K."/>
            <person name="Nilsson O."/>
            <person name="Pereda V."/>
            <person name="Peter G."/>
            <person name="Philippe R."/>
            <person name="Pilate G."/>
            <person name="Poliakov A."/>
            <person name="Razumovskaya J."/>
            <person name="Richardson P."/>
            <person name="Rinaldi C."/>
            <person name="Ritland K."/>
            <person name="Rouze P."/>
            <person name="Ryaboy D."/>
            <person name="Schmutz J."/>
            <person name="Schrader J."/>
            <person name="Segerman B."/>
            <person name="Shin H."/>
            <person name="Siddiqui A."/>
            <person name="Sterky F."/>
            <person name="Terry A."/>
            <person name="Tsai C.J."/>
            <person name="Uberbacher E."/>
            <person name="Unneberg P."/>
            <person name="Vahala J."/>
            <person name="Wall K."/>
            <person name="Wessler S."/>
            <person name="Yang G."/>
            <person name="Yin T."/>
            <person name="Douglas C."/>
            <person name="Marra M."/>
            <person name="Sandberg G."/>
            <person name="Van de Peer Y."/>
            <person name="Rokhsar D."/>
        </authorList>
    </citation>
    <scope>NUCLEOTIDE SEQUENCE [LARGE SCALE GENOMIC DNA]</scope>
    <source>
        <strain evidence="2">cv. Nisqually</strain>
    </source>
</reference>
<protein>
    <submittedName>
        <fullName evidence="1">Uncharacterized protein</fullName>
    </submittedName>
</protein>